<dbReference type="PANTHER" id="PTHR23359">
    <property type="entry name" value="NUCLEOTIDE KINASE"/>
    <property type="match status" value="1"/>
</dbReference>
<feature type="compositionally biased region" description="Gly residues" evidence="4">
    <location>
        <begin position="1269"/>
        <end position="1280"/>
    </location>
</feature>
<feature type="compositionally biased region" description="Gly residues" evidence="4">
    <location>
        <begin position="1404"/>
        <end position="1413"/>
    </location>
</feature>
<feature type="compositionally biased region" description="Gly residues" evidence="4">
    <location>
        <begin position="1331"/>
        <end position="1342"/>
    </location>
</feature>
<name>A0A5K3EIA7_MESCO</name>
<dbReference type="SUPFAM" id="SSF52540">
    <property type="entry name" value="P-loop containing nucleoside triphosphate hydrolases"/>
    <property type="match status" value="2"/>
</dbReference>
<dbReference type="GO" id="GO:0019205">
    <property type="term" value="F:nucleobase-containing compound kinase activity"/>
    <property type="evidence" value="ECO:0007669"/>
    <property type="project" value="InterPro"/>
</dbReference>
<feature type="compositionally biased region" description="Acidic residues" evidence="4">
    <location>
        <begin position="899"/>
        <end position="915"/>
    </location>
</feature>
<dbReference type="Gene3D" id="3.40.50.300">
    <property type="entry name" value="P-loop containing nucleotide triphosphate hydrolases"/>
    <property type="match status" value="3"/>
</dbReference>
<keyword evidence="3" id="KW-0418">Kinase</keyword>
<feature type="region of interest" description="Disordered" evidence="4">
    <location>
        <begin position="490"/>
        <end position="569"/>
    </location>
</feature>
<dbReference type="GO" id="GO:0005524">
    <property type="term" value="F:ATP binding"/>
    <property type="evidence" value="ECO:0007669"/>
    <property type="project" value="InterPro"/>
</dbReference>
<organism evidence="5">
    <name type="scientific">Mesocestoides corti</name>
    <name type="common">Flatworm</name>
    <dbReference type="NCBI Taxonomy" id="53468"/>
    <lineage>
        <taxon>Eukaryota</taxon>
        <taxon>Metazoa</taxon>
        <taxon>Spiralia</taxon>
        <taxon>Lophotrochozoa</taxon>
        <taxon>Platyhelminthes</taxon>
        <taxon>Cestoda</taxon>
        <taxon>Eucestoda</taxon>
        <taxon>Cyclophyllidea</taxon>
        <taxon>Mesocestoididae</taxon>
        <taxon>Mesocestoides</taxon>
    </lineage>
</organism>
<keyword evidence="1" id="KW-0808">Transferase</keyword>
<proteinExistence type="predicted"/>
<feature type="compositionally biased region" description="Gly residues" evidence="4">
    <location>
        <begin position="1293"/>
        <end position="1313"/>
    </location>
</feature>
<feature type="compositionally biased region" description="Basic and acidic residues" evidence="4">
    <location>
        <begin position="379"/>
        <end position="390"/>
    </location>
</feature>
<evidence type="ECO:0000256" key="4">
    <source>
        <dbReference type="SAM" id="MobiDB-lite"/>
    </source>
</evidence>
<dbReference type="GO" id="GO:0006139">
    <property type="term" value="P:nucleobase-containing compound metabolic process"/>
    <property type="evidence" value="ECO:0007669"/>
    <property type="project" value="InterPro"/>
</dbReference>
<evidence type="ECO:0000256" key="3">
    <source>
        <dbReference type="ARBA" id="ARBA00022777"/>
    </source>
</evidence>
<dbReference type="InterPro" id="IPR000850">
    <property type="entry name" value="Adenylat/UMP-CMP_kin"/>
</dbReference>
<feature type="compositionally biased region" description="Acidic residues" evidence="4">
    <location>
        <begin position="490"/>
        <end position="508"/>
    </location>
</feature>
<feature type="region of interest" description="Disordered" evidence="4">
    <location>
        <begin position="254"/>
        <end position="298"/>
    </location>
</feature>
<feature type="region of interest" description="Disordered" evidence="4">
    <location>
        <begin position="899"/>
        <end position="918"/>
    </location>
</feature>
<feature type="compositionally biased region" description="Basic and acidic residues" evidence="4">
    <location>
        <begin position="1314"/>
        <end position="1330"/>
    </location>
</feature>
<feature type="compositionally biased region" description="Acidic residues" evidence="4">
    <location>
        <begin position="391"/>
        <end position="401"/>
    </location>
</feature>
<feature type="compositionally biased region" description="Gly residues" evidence="4">
    <location>
        <begin position="1506"/>
        <end position="1516"/>
    </location>
</feature>
<feature type="region of interest" description="Disordered" evidence="4">
    <location>
        <begin position="133"/>
        <end position="152"/>
    </location>
</feature>
<feature type="compositionally biased region" description="Acidic residues" evidence="4">
    <location>
        <begin position="265"/>
        <end position="279"/>
    </location>
</feature>
<feature type="compositionally biased region" description="Basic and acidic residues" evidence="4">
    <location>
        <begin position="1418"/>
        <end position="1448"/>
    </location>
</feature>
<dbReference type="Pfam" id="PF00406">
    <property type="entry name" value="ADK"/>
    <property type="match status" value="1"/>
</dbReference>
<reference evidence="5" key="1">
    <citation type="submission" date="2019-11" db="UniProtKB">
        <authorList>
            <consortium name="WormBaseParasite"/>
        </authorList>
    </citation>
    <scope>IDENTIFICATION</scope>
</reference>
<feature type="compositionally biased region" description="Basic and acidic residues" evidence="4">
    <location>
        <begin position="1525"/>
        <end position="1540"/>
    </location>
</feature>
<feature type="compositionally biased region" description="Acidic residues" evidence="4">
    <location>
        <begin position="520"/>
        <end position="559"/>
    </location>
</feature>
<keyword evidence="2" id="KW-0547">Nucleotide-binding</keyword>
<evidence type="ECO:0000313" key="5">
    <source>
        <dbReference type="WBParaSite" id="MCU_000760-RA"/>
    </source>
</evidence>
<evidence type="ECO:0000256" key="2">
    <source>
        <dbReference type="ARBA" id="ARBA00022741"/>
    </source>
</evidence>
<dbReference type="InterPro" id="IPR027417">
    <property type="entry name" value="P-loop_NTPase"/>
</dbReference>
<feature type="compositionally biased region" description="Basic and acidic residues" evidence="4">
    <location>
        <begin position="1281"/>
        <end position="1291"/>
    </location>
</feature>
<feature type="region of interest" description="Disordered" evidence="4">
    <location>
        <begin position="1263"/>
        <end position="1542"/>
    </location>
</feature>
<accession>A0A5K3EIA7</accession>
<protein>
    <submittedName>
        <fullName evidence="5">TPR_REGION domain-containing protein</fullName>
    </submittedName>
</protein>
<feature type="compositionally biased region" description="Gly residues" evidence="4">
    <location>
        <begin position="1374"/>
        <end position="1385"/>
    </location>
</feature>
<dbReference type="WBParaSite" id="MCU_000760-RA">
    <property type="protein sequence ID" value="MCU_000760-RA"/>
    <property type="gene ID" value="MCU_000760"/>
</dbReference>
<sequence length="1973" mass="217675">FFLSSREALNAFTRNPRPYLGPIGVLPRAPVRIAVVGYLESGARSLCRLIADRHHAVWISLTDLLRKEHAAKRAEMRYQVRTQVEASLIEQMISQRRREVDAIVTSALVDNALSDLTTQVVNDVAESTLENLLPPRSEDKSSHTTSVPSLKEEITPDNPEIVEEVTRAIRFANASPNYLEPKVYVDALVQELERLDYENRNVPPLKRRPLNWVIEGIPPLPEVWQDLVQRSKAVASEVKSVREAVEKLHTLEQAAKRAGQRRGGDEEEEEEAKDEEGLMEDGGNEKDESENPYAKTPSPRLVAARQLAEEANAKVIPPDPMPSFVFKLKDALPDNAFLIHKLYTIGFGPLEGLPALPKTARDDMVSMEPMAATETADGSTKEKTQSKAKADDDDSVTEPPEDPPGSNQAFDPMPQPGPEVDCVRDQLVRFDAAWETSKQAISGYSTAYDFPVRTQEILIRKNTTLDNIYDEVNEEFEKLFRFAARETSQDELDEAVEAESEGFDETGGLEDNPALKDALGEEGEEGGEENEEEQEEGAEEEAEEEGASGEEGEESMQEEDPSRGTNRRLGQTSYFCPVAYHELRILKPGDPEMVVTYKGLVYYLSDEKERDKFLADPEKYVGGGHQGPLKPPPLRIVLLGPTGTGKTLHGRQLACRLDVIHVSFNQLLQDVMMAKLKKNIGPEYVDDVPIPVKVMPDLEAAVAKALLQMQNPEDAVEAAEPEAVEQESDATPDGISPHDLAIREFLENDEPLPQESLNLLVARLWHEEPYRSRGFILEGFPRTTDDVTYMVESNLYFDFAIVLNAETDDVIPRLLPARLAKWKVKMSKIKANKQIEAEWNKKKRQRIREERRKMIIKSINEKRMAKYKQGGDDVADENLDENNELDDEVNVDELLDEELPEEEAEEMEDEENEESAVDRITEDITERVENETENVESVLEELTEAKIPHYSVRANDRLTRVRYRLIKKIKNLIINREAIFERVYPVTLEEAENLVASGFKHLSLFGRFCPVTWSRVSTARLPPRNPSPILRYSVINQKALERQLGDEIDPTVGKKVKKGPGAIKTCAAVYRECVYWFDSESERKTFTENPIAIINAAGDQARTLLHQPLRVAIIGSPSTERSNIAKRLATHLNVAYVTTPAVVRWFLSSTCQSWTHLANEIKEIMLAGNSLPDSVVAQVLKVALIAPQIQSRGYILDGFPITSEQAQYLTSSPIRPILTLELYKDQFGFFSTEVSRFFDNWNNQDPQNCPFLQIWSSIRSRRGKAANSGTGGASGSGGSRRGADGSADRLGRGSRGGEGAAGGSGRDGGQSGRGGRDKKGGGSGREESDGGRGGGKGKGKGSGADDNGEGGSGKRKSGRGGGGGGSGRDDDGSGRSGGRRGGGLDSDGSNKLGRGGRGGKKGKGGGASGGSGGEYDDGTGKGRSRDKAGRQGGRGKDGLKSRKGKGGEDSNDDGTDDDNRGSRKGRRGRGGKGGEGGESDDDDGSGGRGGRRGRKKGGEDDDDDGGGGGGGGGGKGSQEDGSDLSGKKDEEDDGKRDDWGVRQGQSLEELYGIPGIECDTLERDIIKHVAHTDSDGPRRESLALLTGLQSDIPTDEAPLASQKKSLLLITHRMAHVQEYASTRKRNTASSISEMGVTTNQVYQDLGEFGDYCPVRLAEHDELFDCLIEHTAPLETRLPGVDAALPNANYFSAFASTSWRYLIDDPDADLQPRIHTDLRFAVEYRGRIYRTAGPEELQKFMANPEKYTSPNAPRALPAESDLPRLLPAGSPLRASFPTQISLRGFCPVCFQESGLRYEGLRMGNRDILAKYQGLIYAFCSEDCRTKFMHRPSRFGNLKLPHKLPPMNLAISVDDLPLPGYLEQTVAYALRTALAMCAQFRPKYPFLTPERSALIYMALQLMAVNPQSPEYLKERARRRVERFERSCLLIEQLAATMPLTFVEERKRPHVFARKLQEFLSLQGQEDNEDVWVSSV</sequence>
<feature type="region of interest" description="Disordered" evidence="4">
    <location>
        <begin position="371"/>
        <end position="420"/>
    </location>
</feature>
<evidence type="ECO:0000256" key="1">
    <source>
        <dbReference type="ARBA" id="ARBA00022679"/>
    </source>
</evidence>